<dbReference type="PANTHER" id="PTHR43343">
    <property type="entry name" value="PEPTIDASE S12"/>
    <property type="match status" value="1"/>
</dbReference>
<dbReference type="SUPFAM" id="SSF50156">
    <property type="entry name" value="PDZ domain-like"/>
    <property type="match status" value="1"/>
</dbReference>
<keyword evidence="1" id="KW-0645">Protease</keyword>
<dbReference type="Pfam" id="PF13180">
    <property type="entry name" value="PDZ_2"/>
    <property type="match status" value="1"/>
</dbReference>
<dbReference type="SMART" id="SM00228">
    <property type="entry name" value="PDZ"/>
    <property type="match status" value="1"/>
</dbReference>
<evidence type="ECO:0000256" key="2">
    <source>
        <dbReference type="ARBA" id="ARBA00022801"/>
    </source>
</evidence>
<dbReference type="InterPro" id="IPR036034">
    <property type="entry name" value="PDZ_sf"/>
</dbReference>
<dbReference type="AlphaFoldDB" id="A0A1G2BP96"/>
<accession>A0A1G2BP96</accession>
<evidence type="ECO:0000256" key="1">
    <source>
        <dbReference type="ARBA" id="ARBA00022670"/>
    </source>
</evidence>
<feature type="domain" description="PDZ" evidence="3">
    <location>
        <begin position="106"/>
        <end position="197"/>
    </location>
</feature>
<dbReference type="PROSITE" id="PS50106">
    <property type="entry name" value="PDZ"/>
    <property type="match status" value="1"/>
</dbReference>
<dbReference type="GO" id="GO:0008233">
    <property type="term" value="F:peptidase activity"/>
    <property type="evidence" value="ECO:0007669"/>
    <property type="project" value="UniProtKB-KW"/>
</dbReference>
<gene>
    <name evidence="4" type="ORF">A2927_00185</name>
</gene>
<proteinExistence type="predicted"/>
<protein>
    <recommendedName>
        <fullName evidence="3">PDZ domain-containing protein</fullName>
    </recommendedName>
</protein>
<dbReference type="STRING" id="1798550.A2927_00185"/>
<dbReference type="PANTHER" id="PTHR43343:SF3">
    <property type="entry name" value="PROTEASE DO-LIKE 8, CHLOROPLASTIC"/>
    <property type="match status" value="1"/>
</dbReference>
<evidence type="ECO:0000313" key="4">
    <source>
        <dbReference type="EMBL" id="OGY90067.1"/>
    </source>
</evidence>
<dbReference type="Proteomes" id="UP000178849">
    <property type="component" value="Unassembled WGS sequence"/>
</dbReference>
<comment type="caution">
    <text evidence="4">The sequence shown here is derived from an EMBL/GenBank/DDBJ whole genome shotgun (WGS) entry which is preliminary data.</text>
</comment>
<dbReference type="InterPro" id="IPR001478">
    <property type="entry name" value="PDZ"/>
</dbReference>
<name>A0A1G2BP96_9BACT</name>
<dbReference type="GO" id="GO:0006508">
    <property type="term" value="P:proteolysis"/>
    <property type="evidence" value="ECO:0007669"/>
    <property type="project" value="UniProtKB-KW"/>
</dbReference>
<evidence type="ECO:0000313" key="5">
    <source>
        <dbReference type="Proteomes" id="UP000178849"/>
    </source>
</evidence>
<dbReference type="EMBL" id="MHKL01000001">
    <property type="protein sequence ID" value="OGY90067.1"/>
    <property type="molecule type" value="Genomic_DNA"/>
</dbReference>
<evidence type="ECO:0000259" key="3">
    <source>
        <dbReference type="PROSITE" id="PS50106"/>
    </source>
</evidence>
<organism evidence="4 5">
    <name type="scientific">Candidatus Komeilibacteria bacterium RIFCSPLOWO2_01_FULL_45_10</name>
    <dbReference type="NCBI Taxonomy" id="1798550"/>
    <lineage>
        <taxon>Bacteria</taxon>
        <taxon>Candidatus Komeiliibacteriota</taxon>
    </lineage>
</organism>
<keyword evidence="2" id="KW-0378">Hydrolase</keyword>
<dbReference type="Gene3D" id="2.30.42.10">
    <property type="match status" value="1"/>
</dbReference>
<reference evidence="4 5" key="1">
    <citation type="journal article" date="2016" name="Nat. Commun.">
        <title>Thousands of microbial genomes shed light on interconnected biogeochemical processes in an aquifer system.</title>
        <authorList>
            <person name="Anantharaman K."/>
            <person name="Brown C.T."/>
            <person name="Hug L.A."/>
            <person name="Sharon I."/>
            <person name="Castelle C.J."/>
            <person name="Probst A.J."/>
            <person name="Thomas B.C."/>
            <person name="Singh A."/>
            <person name="Wilkins M.J."/>
            <person name="Karaoz U."/>
            <person name="Brodie E.L."/>
            <person name="Williams K.H."/>
            <person name="Hubbard S.S."/>
            <person name="Banfield J.F."/>
        </authorList>
    </citation>
    <scope>NUCLEOTIDE SEQUENCE [LARGE SCALE GENOMIC DNA]</scope>
</reference>
<dbReference type="InterPro" id="IPR051201">
    <property type="entry name" value="Chloro_Bact_Ser_Proteases"/>
</dbReference>
<sequence length="209" mass="22598">MLVSRYTAQNHGSDMLKTTVQKFAYHDQAKAADFLLSTEKIDHYLKISGDLESFYNGGVLLNDKNEVVGLLFNSGKDFVNLAVPAYYLKSAVNNFLAKSEEILRSRLGLSYLSLSEALGLPASVSENRTKGAVVLGDAKRNILAVAVGSPAEAAGLKAGDIIIKVNNEEVDESNSLTKLIQDYTSGQEITLTIIRAGQESQIKVTLDAL</sequence>